<reference evidence="2" key="1">
    <citation type="submission" date="2014-09" db="EMBL/GenBank/DDBJ databases">
        <authorList>
            <person name="Magalhaes I.L.F."/>
            <person name="Oliveira U."/>
            <person name="Santos F.R."/>
            <person name="Vidigal T.H.D.A."/>
            <person name="Brescovit A.D."/>
            <person name="Santos A.J."/>
        </authorList>
    </citation>
    <scope>NUCLEOTIDE SEQUENCE</scope>
    <source>
        <tissue evidence="2">Shoot tissue taken approximately 20 cm above the soil surface</tissue>
    </source>
</reference>
<evidence type="ECO:0000256" key="1">
    <source>
        <dbReference type="SAM" id="MobiDB-lite"/>
    </source>
</evidence>
<proteinExistence type="predicted"/>
<sequence length="176" mass="18699">MSTGTLSSDAGKCVASPTPARSSIRVWNAMLSSLNSPASAKWRMDLARVASWDRPGLNPDRSTRYTGRDRDAAYAYAAAARPEHAATTTAALARASCQRARAPAASDGVGDDDGTSGAATTRSVTARRCGRRLTRRRYSSLAWFTVACLTVLNSSLSMANDRVAIYKSVLGCSCEQ</sequence>
<dbReference type="EMBL" id="GBRH01212731">
    <property type="protein sequence ID" value="JAD85164.1"/>
    <property type="molecule type" value="Transcribed_RNA"/>
</dbReference>
<name>A0A0A9D9C5_ARUDO</name>
<organism evidence="2">
    <name type="scientific">Arundo donax</name>
    <name type="common">Giant reed</name>
    <name type="synonym">Donax arundinaceus</name>
    <dbReference type="NCBI Taxonomy" id="35708"/>
    <lineage>
        <taxon>Eukaryota</taxon>
        <taxon>Viridiplantae</taxon>
        <taxon>Streptophyta</taxon>
        <taxon>Embryophyta</taxon>
        <taxon>Tracheophyta</taxon>
        <taxon>Spermatophyta</taxon>
        <taxon>Magnoliopsida</taxon>
        <taxon>Liliopsida</taxon>
        <taxon>Poales</taxon>
        <taxon>Poaceae</taxon>
        <taxon>PACMAD clade</taxon>
        <taxon>Arundinoideae</taxon>
        <taxon>Arundineae</taxon>
        <taxon>Arundo</taxon>
    </lineage>
</organism>
<feature type="region of interest" description="Disordered" evidence="1">
    <location>
        <begin position="103"/>
        <end position="123"/>
    </location>
</feature>
<protein>
    <submittedName>
        <fullName evidence="2">Uncharacterized protein</fullName>
    </submittedName>
</protein>
<dbReference type="AlphaFoldDB" id="A0A0A9D9C5"/>
<evidence type="ECO:0000313" key="2">
    <source>
        <dbReference type="EMBL" id="JAD85164.1"/>
    </source>
</evidence>
<accession>A0A0A9D9C5</accession>
<reference evidence="2" key="2">
    <citation type="journal article" date="2015" name="Data Brief">
        <title>Shoot transcriptome of the giant reed, Arundo donax.</title>
        <authorList>
            <person name="Barrero R.A."/>
            <person name="Guerrero F.D."/>
            <person name="Moolhuijzen P."/>
            <person name="Goolsby J.A."/>
            <person name="Tidwell J."/>
            <person name="Bellgard S.E."/>
            <person name="Bellgard M.I."/>
        </authorList>
    </citation>
    <scope>NUCLEOTIDE SEQUENCE</scope>
    <source>
        <tissue evidence="2">Shoot tissue taken approximately 20 cm above the soil surface</tissue>
    </source>
</reference>